<dbReference type="Proteomes" id="UP000030765">
    <property type="component" value="Unassembled WGS sequence"/>
</dbReference>
<evidence type="ECO:0000313" key="2">
    <source>
        <dbReference type="EMBL" id="KFB35360.1"/>
    </source>
</evidence>
<accession>A0A084VBL6</accession>
<keyword evidence="1" id="KW-0812">Transmembrane</keyword>
<sequence>MSTTSISREEERKPLMEEFYRQRRILLGCTVLIGVAAFIWIVAISTDHWFVVTGGQAPQAINRNRPNSASVQLVRRNEPNDCANRLP</sequence>
<proteinExistence type="predicted"/>
<evidence type="ECO:0000313" key="4">
    <source>
        <dbReference type="Proteomes" id="UP000030765"/>
    </source>
</evidence>
<evidence type="ECO:0000256" key="1">
    <source>
        <dbReference type="SAM" id="Phobius"/>
    </source>
</evidence>
<name>A0A084VBL6_ANOSI</name>
<dbReference type="VEuPathDB" id="VectorBase:ASIS023030"/>
<dbReference type="EMBL" id="KE524458">
    <property type="protein sequence ID" value="KFB35360.1"/>
    <property type="molecule type" value="Genomic_DNA"/>
</dbReference>
<keyword evidence="4" id="KW-1185">Reference proteome</keyword>
<dbReference type="EMBL" id="ATLV01008208">
    <property type="status" value="NOT_ANNOTATED_CDS"/>
    <property type="molecule type" value="Genomic_DNA"/>
</dbReference>
<evidence type="ECO:0000313" key="3">
    <source>
        <dbReference type="EnsemblMetazoa" id="ASIC001856-PA"/>
    </source>
</evidence>
<gene>
    <name evidence="2" type="ORF">ZHAS_00001856</name>
</gene>
<reference evidence="3" key="2">
    <citation type="submission" date="2020-05" db="UniProtKB">
        <authorList>
            <consortium name="EnsemblMetazoa"/>
        </authorList>
    </citation>
    <scope>IDENTIFICATION</scope>
</reference>
<feature type="transmembrane region" description="Helical" evidence="1">
    <location>
        <begin position="25"/>
        <end position="44"/>
    </location>
</feature>
<dbReference type="OrthoDB" id="5917530at2759"/>
<dbReference type="VEuPathDB" id="VectorBase:ASIC001856"/>
<dbReference type="STRING" id="74873.A0A084VBL6"/>
<protein>
    <submittedName>
        <fullName evidence="2 3">Uncharacterized protein</fullName>
    </submittedName>
</protein>
<dbReference type="EnsemblMetazoa" id="ASIC001856-RA">
    <property type="protein sequence ID" value="ASIC001856-PA"/>
    <property type="gene ID" value="ASIC001856"/>
</dbReference>
<keyword evidence="1" id="KW-1133">Transmembrane helix</keyword>
<dbReference type="AlphaFoldDB" id="A0A084VBL6"/>
<organism evidence="2">
    <name type="scientific">Anopheles sinensis</name>
    <name type="common">Mosquito</name>
    <dbReference type="NCBI Taxonomy" id="74873"/>
    <lineage>
        <taxon>Eukaryota</taxon>
        <taxon>Metazoa</taxon>
        <taxon>Ecdysozoa</taxon>
        <taxon>Arthropoda</taxon>
        <taxon>Hexapoda</taxon>
        <taxon>Insecta</taxon>
        <taxon>Pterygota</taxon>
        <taxon>Neoptera</taxon>
        <taxon>Endopterygota</taxon>
        <taxon>Diptera</taxon>
        <taxon>Nematocera</taxon>
        <taxon>Culicoidea</taxon>
        <taxon>Culicidae</taxon>
        <taxon>Anophelinae</taxon>
        <taxon>Anopheles</taxon>
    </lineage>
</organism>
<reference evidence="2 4" key="1">
    <citation type="journal article" date="2014" name="BMC Genomics">
        <title>Genome sequence of Anopheles sinensis provides insight into genetics basis of mosquito competence for malaria parasites.</title>
        <authorList>
            <person name="Zhou D."/>
            <person name="Zhang D."/>
            <person name="Ding G."/>
            <person name="Shi L."/>
            <person name="Hou Q."/>
            <person name="Ye Y."/>
            <person name="Xu Y."/>
            <person name="Zhou H."/>
            <person name="Xiong C."/>
            <person name="Li S."/>
            <person name="Yu J."/>
            <person name="Hong S."/>
            <person name="Yu X."/>
            <person name="Zou P."/>
            <person name="Chen C."/>
            <person name="Chang X."/>
            <person name="Wang W."/>
            <person name="Lv Y."/>
            <person name="Sun Y."/>
            <person name="Ma L."/>
            <person name="Shen B."/>
            <person name="Zhu C."/>
        </authorList>
    </citation>
    <scope>NUCLEOTIDE SEQUENCE [LARGE SCALE GENOMIC DNA]</scope>
</reference>
<keyword evidence="1" id="KW-0472">Membrane</keyword>